<name>A0ABR5JD04_9ACTN</name>
<feature type="non-terminal residue" evidence="1">
    <location>
        <position position="68"/>
    </location>
</feature>
<gene>
    <name evidence="1" type="ORF">ADK38_04125</name>
</gene>
<sequence length="68" mass="7096">MAETIQRRRPTGIGAVPDPSRAGRRWDWPLLLGCAVVALAVGLSSPPHTSQRVWGITAAAGYGCAAVV</sequence>
<accession>A0ABR5JD04</accession>
<dbReference type="EMBL" id="LGUT01000335">
    <property type="protein sequence ID" value="KOG91269.1"/>
    <property type="molecule type" value="Genomic_DNA"/>
</dbReference>
<protein>
    <submittedName>
        <fullName evidence="1">Uncharacterized protein</fullName>
    </submittedName>
</protein>
<comment type="caution">
    <text evidence="1">The sequence shown here is derived from an EMBL/GenBank/DDBJ whole genome shotgun (WGS) entry which is preliminary data.</text>
</comment>
<evidence type="ECO:0000313" key="1">
    <source>
        <dbReference type="EMBL" id="KOG91269.1"/>
    </source>
</evidence>
<organism evidence="1 2">
    <name type="scientific">Streptomyces varsoviensis</name>
    <dbReference type="NCBI Taxonomy" id="67373"/>
    <lineage>
        <taxon>Bacteria</taxon>
        <taxon>Bacillati</taxon>
        <taxon>Actinomycetota</taxon>
        <taxon>Actinomycetes</taxon>
        <taxon>Kitasatosporales</taxon>
        <taxon>Streptomycetaceae</taxon>
        <taxon>Streptomyces</taxon>
    </lineage>
</organism>
<proteinExistence type="predicted"/>
<reference evidence="1 2" key="1">
    <citation type="submission" date="2015-07" db="EMBL/GenBank/DDBJ databases">
        <authorList>
            <person name="Ju K.-S."/>
            <person name="Doroghazi J.R."/>
            <person name="Metcalf W.W."/>
        </authorList>
    </citation>
    <scope>NUCLEOTIDE SEQUENCE [LARGE SCALE GENOMIC DNA]</scope>
    <source>
        <strain evidence="1 2">NRRL B-3589</strain>
    </source>
</reference>
<keyword evidence="2" id="KW-1185">Reference proteome</keyword>
<evidence type="ECO:0000313" key="2">
    <source>
        <dbReference type="Proteomes" id="UP000037020"/>
    </source>
</evidence>
<dbReference type="Proteomes" id="UP000037020">
    <property type="component" value="Unassembled WGS sequence"/>
</dbReference>